<dbReference type="EMBL" id="JBGBDC010000013">
    <property type="protein sequence ID" value="MEY2253962.1"/>
    <property type="molecule type" value="Genomic_DNA"/>
</dbReference>
<sequence length="165" mass="18242">MTATSWRPPQHIKVKALGLHWRNGKLLAAEVADDEGRLTGVRPLGGSVEFGERWQDALKREFIEELEVEVEVPGPPLVMENIYRHHGAVGHEVLFITEVVFDAARFAHLDNIRFRENSGSVCTARWWDVAALDMPGGPALFPAGLKQALLSAADGSTPRAQRRSP</sequence>
<name>A0ABV4BA99_9BURK</name>
<comment type="caution">
    <text evidence="1">The sequence shown here is derived from an EMBL/GenBank/DDBJ whole genome shotgun (WGS) entry which is preliminary data.</text>
</comment>
<evidence type="ECO:0000313" key="2">
    <source>
        <dbReference type="Proteomes" id="UP001562178"/>
    </source>
</evidence>
<accession>A0ABV4BA99</accession>
<dbReference type="SUPFAM" id="SSF55811">
    <property type="entry name" value="Nudix"/>
    <property type="match status" value="1"/>
</dbReference>
<dbReference type="GO" id="GO:0016787">
    <property type="term" value="F:hydrolase activity"/>
    <property type="evidence" value="ECO:0007669"/>
    <property type="project" value="UniProtKB-KW"/>
</dbReference>
<reference evidence="1 2" key="1">
    <citation type="journal article" date="2016" name="Int. J. Syst. Evol. Microbiol.">
        <title>Description of Comamonas sediminis sp. nov., isolated from lagoon sediments.</title>
        <authorList>
            <person name="Subhash Y."/>
            <person name="Bang J.J."/>
            <person name="You T.H."/>
            <person name="Lee S.S."/>
        </authorList>
    </citation>
    <scope>NUCLEOTIDE SEQUENCE [LARGE SCALE GENOMIC DNA]</scope>
    <source>
        <strain evidence="1 2">JCM 31169</strain>
    </source>
</reference>
<protein>
    <submittedName>
        <fullName evidence="1">NUDIX hydrolase</fullName>
    </submittedName>
</protein>
<keyword evidence="1" id="KW-0378">Hydrolase</keyword>
<dbReference type="CDD" id="cd04688">
    <property type="entry name" value="NUDIX_Hydrolase"/>
    <property type="match status" value="1"/>
</dbReference>
<evidence type="ECO:0000313" key="1">
    <source>
        <dbReference type="EMBL" id="MEY2253962.1"/>
    </source>
</evidence>
<proteinExistence type="predicted"/>
<dbReference type="Proteomes" id="UP001562178">
    <property type="component" value="Unassembled WGS sequence"/>
</dbReference>
<dbReference type="RefSeq" id="WP_369461298.1">
    <property type="nucleotide sequence ID" value="NZ_JBGBDC010000013.1"/>
</dbReference>
<gene>
    <name evidence="1" type="ORF">AB7A72_23305</name>
</gene>
<dbReference type="Gene3D" id="3.90.79.10">
    <property type="entry name" value="Nucleoside Triphosphate Pyrophosphohydrolase"/>
    <property type="match status" value="1"/>
</dbReference>
<dbReference type="InterPro" id="IPR015797">
    <property type="entry name" value="NUDIX_hydrolase-like_dom_sf"/>
</dbReference>
<organism evidence="1 2">
    <name type="scientific">Comamonas sediminis</name>
    <dbReference type="NCBI Taxonomy" id="1783360"/>
    <lineage>
        <taxon>Bacteria</taxon>
        <taxon>Pseudomonadati</taxon>
        <taxon>Pseudomonadota</taxon>
        <taxon>Betaproteobacteria</taxon>
        <taxon>Burkholderiales</taxon>
        <taxon>Comamonadaceae</taxon>
        <taxon>Comamonas</taxon>
    </lineage>
</organism>
<keyword evidence="2" id="KW-1185">Reference proteome</keyword>